<evidence type="ECO:0000313" key="2">
    <source>
        <dbReference type="EMBL" id="RXZ35476.1"/>
    </source>
</evidence>
<dbReference type="InterPro" id="IPR011646">
    <property type="entry name" value="KAP_P-loop"/>
</dbReference>
<dbReference type="OrthoDB" id="88903at2"/>
<dbReference type="PANTHER" id="PTHR22674">
    <property type="entry name" value="NTPASE, KAP FAMILY P-LOOP DOMAIN-CONTAINING 1"/>
    <property type="match status" value="1"/>
</dbReference>
<keyword evidence="3" id="KW-1185">Reference proteome</keyword>
<dbReference type="InterPro" id="IPR027417">
    <property type="entry name" value="P-loop_NTPase"/>
</dbReference>
<dbReference type="AlphaFoldDB" id="A0A4Q2IYA3"/>
<name>A0A4Q2IYA3_9SPHN</name>
<gene>
    <name evidence="2" type="ORF">EO081_07615</name>
</gene>
<evidence type="ECO:0000259" key="1">
    <source>
        <dbReference type="Pfam" id="PF07693"/>
    </source>
</evidence>
<proteinExistence type="predicted"/>
<dbReference type="Pfam" id="PF07693">
    <property type="entry name" value="KAP_NTPase"/>
    <property type="match status" value="1"/>
</dbReference>
<sequence length="740" mass="81190">MVYQLDPGQLLGDAPLQADAPDAVGLREVAASIATALANLRTDASLVIGIEGRWGSGKSSLLAEVERALVGAPAARPHSLVHFRPWLVGNRDALLEQLFAHLEDAVAGIEAARGDTTRQTLVQAKQVGKALRGFAAGVKRAGSAVELAGDAAAFAPLKWAGKGVAWFGEWLGREPAAKSLETLRARLEAALKALDHRIIVTIDDIDRLEPAEMLELLRLVRSVGDLPNILYLLCYDSAILAHGVSQAAQVEDGQAYLEKIVQLTVPVPLPEAFQLRHWFEVTLASFAAPRDEDGASRLRTVIDLEGGRRLTTPRAVVRVLDALRFLWPTLEKAGADLADLVWLQLIKEGNPALYRWIEEYCAAAAELSLGTGRVGEEERAASLDLLVARAGKDWFGSLHYAHHFAEQLPGLELNYDKEGARFRLHGTVAERERDRALAGRRLASPDHYRLYFALAAPTHALKLADFDAFWAASREGAAAVSQLLIAMQVRPSGRSLSQIDMLLERIRGSDLTVIDPSQAANILLGFADGLDLVYWARPFERFWVTGPWDRAERLVVPLVERLDDGLRAATVDAMFKGAALSWLTNLFRHETFAHGRFGDRPKPPSEHYFSASELDRITATMRARYRALSLDAILEAVSPIDILYAWIQGADAEEVEHTRAFIAAETVDDSQFLRLLDALRSAVTTSDGQFKTLKVENLAPFLDADTALARLRELAVDINRPELARRAGSLIEAAKAAREF</sequence>
<evidence type="ECO:0000313" key="3">
    <source>
        <dbReference type="Proteomes" id="UP000292347"/>
    </source>
</evidence>
<dbReference type="InterPro" id="IPR052754">
    <property type="entry name" value="NTPase_KAP_P-loop"/>
</dbReference>
<dbReference type="RefSeq" id="WP_129341245.1">
    <property type="nucleotide sequence ID" value="NZ_JACIDD010000001.1"/>
</dbReference>
<dbReference type="Proteomes" id="UP000292347">
    <property type="component" value="Unassembled WGS sequence"/>
</dbReference>
<dbReference type="SUPFAM" id="SSF52540">
    <property type="entry name" value="P-loop containing nucleoside triphosphate hydrolases"/>
    <property type="match status" value="1"/>
</dbReference>
<organism evidence="2 3">
    <name type="scientific">Sphingomonas desiccabilis</name>
    <dbReference type="NCBI Taxonomy" id="429134"/>
    <lineage>
        <taxon>Bacteria</taxon>
        <taxon>Pseudomonadati</taxon>
        <taxon>Pseudomonadota</taxon>
        <taxon>Alphaproteobacteria</taxon>
        <taxon>Sphingomonadales</taxon>
        <taxon>Sphingomonadaceae</taxon>
        <taxon>Sphingomonas</taxon>
    </lineage>
</organism>
<accession>A0A4Q2IYA3</accession>
<dbReference type="PANTHER" id="PTHR22674:SF6">
    <property type="entry name" value="NTPASE KAP FAMILY P-LOOP DOMAIN-CONTAINING PROTEIN 1"/>
    <property type="match status" value="1"/>
</dbReference>
<comment type="caution">
    <text evidence="2">The sequence shown here is derived from an EMBL/GenBank/DDBJ whole genome shotgun (WGS) entry which is preliminary data.</text>
</comment>
<feature type="domain" description="KAP NTPase" evidence="1">
    <location>
        <begin position="28"/>
        <end position="325"/>
    </location>
</feature>
<reference evidence="2 3" key="1">
    <citation type="submission" date="2019-01" db="EMBL/GenBank/DDBJ databases">
        <title>Sphingomonas mucosissima sp. nov. and Sphingomonas desiccabilis sp. nov., from biological soil crusts in the Colorado Plateau, USA.</title>
        <authorList>
            <person name="Zhu D."/>
        </authorList>
    </citation>
    <scope>NUCLEOTIDE SEQUENCE [LARGE SCALE GENOMIC DNA]</scope>
    <source>
        <strain evidence="2 3">CP1D</strain>
    </source>
</reference>
<protein>
    <recommendedName>
        <fullName evidence="1">KAP NTPase domain-containing protein</fullName>
    </recommendedName>
</protein>
<dbReference type="EMBL" id="SDPT01000001">
    <property type="protein sequence ID" value="RXZ35476.1"/>
    <property type="molecule type" value="Genomic_DNA"/>
</dbReference>
<dbReference type="Gene3D" id="3.40.50.300">
    <property type="entry name" value="P-loop containing nucleotide triphosphate hydrolases"/>
    <property type="match status" value="1"/>
</dbReference>